<organism evidence="2 3">
    <name type="scientific">Trypanosoma rangeli SC58</name>
    <dbReference type="NCBI Taxonomy" id="429131"/>
    <lineage>
        <taxon>Eukaryota</taxon>
        <taxon>Discoba</taxon>
        <taxon>Euglenozoa</taxon>
        <taxon>Kinetoplastea</taxon>
        <taxon>Metakinetoplastina</taxon>
        <taxon>Trypanosomatida</taxon>
        <taxon>Trypanosomatidae</taxon>
        <taxon>Trypanosoma</taxon>
        <taxon>Herpetosoma</taxon>
    </lineage>
</organism>
<evidence type="ECO:0000256" key="1">
    <source>
        <dbReference type="SAM" id="Coils"/>
    </source>
</evidence>
<evidence type="ECO:0000313" key="3">
    <source>
        <dbReference type="Proteomes" id="UP000031737"/>
    </source>
</evidence>
<feature type="coiled-coil region" evidence="1">
    <location>
        <begin position="83"/>
        <end position="117"/>
    </location>
</feature>
<keyword evidence="1" id="KW-0175">Coiled coil</keyword>
<comment type="caution">
    <text evidence="2">The sequence shown here is derived from an EMBL/GenBank/DDBJ whole genome shotgun (WGS) entry which is preliminary data.</text>
</comment>
<dbReference type="AlphaFoldDB" id="A0A061IXE6"/>
<proteinExistence type="predicted"/>
<dbReference type="VEuPathDB" id="TriTrypDB:TRSC58_04484"/>
<dbReference type="Proteomes" id="UP000031737">
    <property type="component" value="Unassembled WGS sequence"/>
</dbReference>
<keyword evidence="3" id="KW-1185">Reference proteome</keyword>
<gene>
    <name evidence="2" type="ORF">TRSC58_04484</name>
</gene>
<protein>
    <submittedName>
        <fullName evidence="2">Uncharacterized protein</fullName>
    </submittedName>
</protein>
<dbReference type="OrthoDB" id="258258at2759"/>
<name>A0A061IXE6_TRYRA</name>
<accession>A0A061IXE6</accession>
<reference evidence="2 3" key="1">
    <citation type="submission" date="2013-07" db="EMBL/GenBank/DDBJ databases">
        <authorList>
            <person name="Stoco P.H."/>
            <person name="Wagner G."/>
            <person name="Gerber A."/>
            <person name="Zaha A."/>
            <person name="Thompson C."/>
            <person name="Bartholomeu D.C."/>
            <person name="Luckemeyer D.D."/>
            <person name="Bahia D."/>
            <person name="Loreto E."/>
            <person name="Prestes E.B."/>
            <person name="Lima F.M."/>
            <person name="Rodrigues-Luiz G."/>
            <person name="Vallejo G.A."/>
            <person name="Filho J.F."/>
            <person name="Monteiro K.M."/>
            <person name="Tyler K.M."/>
            <person name="de Almeida L.G."/>
            <person name="Ortiz M.F."/>
            <person name="Siervo M.A."/>
            <person name="de Moraes M.H."/>
            <person name="Cunha O.L."/>
            <person name="Mendonca-Neto R."/>
            <person name="Silva R."/>
            <person name="Teixeira S.M."/>
            <person name="Murta S.M."/>
            <person name="Sincero T.C."/>
            <person name="Mendes T.A."/>
            <person name="Urmenyi T.P."/>
            <person name="Silva V.G."/>
            <person name="da Rocha W.D."/>
            <person name="Andersson B."/>
            <person name="Romanha A.J."/>
            <person name="Steindel M."/>
            <person name="de Vasconcelos A.T."/>
            <person name="Grisard E.C."/>
        </authorList>
    </citation>
    <scope>NUCLEOTIDE SEQUENCE [LARGE SCALE GENOMIC DNA]</scope>
    <source>
        <strain evidence="2 3">SC58</strain>
    </source>
</reference>
<dbReference type="EMBL" id="AUPL01004484">
    <property type="protein sequence ID" value="ESL07823.1"/>
    <property type="molecule type" value="Genomic_DNA"/>
</dbReference>
<evidence type="ECO:0000313" key="2">
    <source>
        <dbReference type="EMBL" id="ESL07823.1"/>
    </source>
</evidence>
<sequence>MQRFTAAHLLPVSAALVFSRRATRQEEIGEKKRKVNLDDDDRWLEAEFDEKNRTPEERYAHERQRELLKSILRKMDEKHHVKHDKLHSRVEDHHEEIEKIKSQMSALETKLKELGEDK</sequence>